<protein>
    <recommendedName>
        <fullName evidence="3">Tetratricopeptide repeat protein</fullName>
    </recommendedName>
</protein>
<sequence>MKSDYAHLLQAATNERDTLLQSDIHFWSDKLKAAPNNITYLSKLAAAYSRLFKAEGNVEYIFKADSLYALVESRNPFSNAATYQALGVNAITRHQFVAAKNYGEAALLEGDMKSASFNLIFDASMEVGDYDRARSILNGQIQRNSFQYLIRASKLADHDGNLELAIELMEKAHARVKNHPELSLWSLSNLGDLYGHAGRIADSYGAYLDVLQKDPTHWHSWQGIAWILYSHEGKVSEAEVILQLINQKHHNPELNLLLADLADYSGKKEQALKLRKQFYTEVSQPKYGHMYSKYLILLDAEDLNSPKRAVARAEAEKDSRPTPEVYSLLAWAKLHNGEKEEALRMAQQFVEDKTSEPEAVYHLGMIYKANGKTRRARQLLKEANDAAYELGPITAQAIEKALKSF</sequence>
<accession>A0ABQ3HZQ4</accession>
<evidence type="ECO:0008006" key="3">
    <source>
        <dbReference type="Google" id="ProtNLM"/>
    </source>
</evidence>
<dbReference type="Proteomes" id="UP000658258">
    <property type="component" value="Unassembled WGS sequence"/>
</dbReference>
<dbReference type="Gene3D" id="1.25.40.10">
    <property type="entry name" value="Tetratricopeptide repeat domain"/>
    <property type="match status" value="1"/>
</dbReference>
<dbReference type="InterPro" id="IPR011990">
    <property type="entry name" value="TPR-like_helical_dom_sf"/>
</dbReference>
<proteinExistence type="predicted"/>
<reference evidence="2" key="1">
    <citation type="journal article" date="2019" name="Int. J. Syst. Evol. Microbiol.">
        <title>The Global Catalogue of Microorganisms (GCM) 10K type strain sequencing project: providing services to taxonomists for standard genome sequencing and annotation.</title>
        <authorList>
            <consortium name="The Broad Institute Genomics Platform"/>
            <consortium name="The Broad Institute Genome Sequencing Center for Infectious Disease"/>
            <person name="Wu L."/>
            <person name="Ma J."/>
        </authorList>
    </citation>
    <scope>NUCLEOTIDE SEQUENCE [LARGE SCALE GENOMIC DNA]</scope>
    <source>
        <strain evidence="2">CGMCC 1.15111</strain>
    </source>
</reference>
<comment type="caution">
    <text evidence="1">The sequence shown here is derived from an EMBL/GenBank/DDBJ whole genome shotgun (WGS) entry which is preliminary data.</text>
</comment>
<dbReference type="Pfam" id="PF13432">
    <property type="entry name" value="TPR_16"/>
    <property type="match status" value="1"/>
</dbReference>
<evidence type="ECO:0000313" key="1">
    <source>
        <dbReference type="EMBL" id="GHE51218.1"/>
    </source>
</evidence>
<name>A0ABQ3HZQ4_9BACT</name>
<organism evidence="1 2">
    <name type="scientific">Roseivirga thermotolerans</name>
    <dbReference type="NCBI Taxonomy" id="1758176"/>
    <lineage>
        <taxon>Bacteria</taxon>
        <taxon>Pseudomonadati</taxon>
        <taxon>Bacteroidota</taxon>
        <taxon>Cytophagia</taxon>
        <taxon>Cytophagales</taxon>
        <taxon>Roseivirgaceae</taxon>
        <taxon>Roseivirga</taxon>
    </lineage>
</organism>
<evidence type="ECO:0000313" key="2">
    <source>
        <dbReference type="Proteomes" id="UP000658258"/>
    </source>
</evidence>
<keyword evidence="2" id="KW-1185">Reference proteome</keyword>
<dbReference type="EMBL" id="BNAG01000001">
    <property type="protein sequence ID" value="GHE51218.1"/>
    <property type="molecule type" value="Genomic_DNA"/>
</dbReference>
<dbReference type="SUPFAM" id="SSF48452">
    <property type="entry name" value="TPR-like"/>
    <property type="match status" value="1"/>
</dbReference>
<gene>
    <name evidence="1" type="ORF">GCM10011340_01680</name>
</gene>